<feature type="domain" description="RCK N-terminal" evidence="7">
    <location>
        <begin position="227"/>
        <end position="344"/>
    </location>
</feature>
<dbReference type="Pfam" id="PF02080">
    <property type="entry name" value="TrkA_C"/>
    <property type="match status" value="2"/>
</dbReference>
<dbReference type="eggNOG" id="COG0569">
    <property type="taxonomic scope" value="Bacteria"/>
</dbReference>
<dbReference type="InterPro" id="IPR006037">
    <property type="entry name" value="RCK_C"/>
</dbReference>
<evidence type="ECO:0000256" key="2">
    <source>
        <dbReference type="ARBA" id="ARBA00022448"/>
    </source>
</evidence>
<dbReference type="EMBL" id="CP007032">
    <property type="protein sequence ID" value="AHF06986.1"/>
    <property type="molecule type" value="Genomic_DNA"/>
</dbReference>
<gene>
    <name evidence="9" type="ORF">DESME_07800</name>
</gene>
<dbReference type="Proteomes" id="UP000010847">
    <property type="component" value="Chromosome"/>
</dbReference>
<evidence type="ECO:0000256" key="1">
    <source>
        <dbReference type="ARBA" id="ARBA00017378"/>
    </source>
</evidence>
<keyword evidence="4" id="KW-0630">Potassium</keyword>
<dbReference type="InterPro" id="IPR050721">
    <property type="entry name" value="Trk_Ktr_HKT_K-transport"/>
</dbReference>
<dbReference type="STRING" id="871968.DESME_07800"/>
<evidence type="ECO:0000259" key="7">
    <source>
        <dbReference type="PROSITE" id="PS51201"/>
    </source>
</evidence>
<evidence type="ECO:0000256" key="4">
    <source>
        <dbReference type="ARBA" id="ARBA00022958"/>
    </source>
</evidence>
<keyword evidence="6" id="KW-0406">Ion transport</keyword>
<dbReference type="NCBIfam" id="NF007039">
    <property type="entry name" value="PRK09496.3-2"/>
    <property type="match status" value="1"/>
</dbReference>
<dbReference type="SUPFAM" id="SSF116726">
    <property type="entry name" value="TrkA C-terminal domain-like"/>
    <property type="match status" value="2"/>
</dbReference>
<feature type="domain" description="RCK C-terminal" evidence="8">
    <location>
        <begin position="364"/>
        <end position="445"/>
    </location>
</feature>
<dbReference type="OrthoDB" id="9775180at2"/>
<dbReference type="PANTHER" id="PTHR43833">
    <property type="entry name" value="POTASSIUM CHANNEL PROTEIN 2-RELATED-RELATED"/>
    <property type="match status" value="1"/>
</dbReference>
<dbReference type="RefSeq" id="WP_006718978.1">
    <property type="nucleotide sequence ID" value="NZ_CP007032.1"/>
</dbReference>
<dbReference type="SUPFAM" id="SSF51735">
    <property type="entry name" value="NAD(P)-binding Rossmann-fold domains"/>
    <property type="match status" value="2"/>
</dbReference>
<dbReference type="PRINTS" id="PR00335">
    <property type="entry name" value="KUPTAKETRKA"/>
</dbReference>
<dbReference type="InterPro" id="IPR006036">
    <property type="entry name" value="K_uptake_TrkA"/>
</dbReference>
<feature type="domain" description="RCK N-terminal" evidence="7">
    <location>
        <begin position="1"/>
        <end position="121"/>
    </location>
</feature>
<dbReference type="InterPro" id="IPR036721">
    <property type="entry name" value="RCK_C_sf"/>
</dbReference>
<proteinExistence type="predicted"/>
<dbReference type="PROSITE" id="PS51201">
    <property type="entry name" value="RCK_N"/>
    <property type="match status" value="2"/>
</dbReference>
<dbReference type="NCBIfam" id="NF007041">
    <property type="entry name" value="PRK09496.3-4"/>
    <property type="match status" value="1"/>
</dbReference>
<sequence length="450" mass="49176">MRVVIVGAGKVGYILAQYLSQEDHEVIVIEKNDERRAIVQNSLDVMTIAGNGASPAMLLDSEIRKADLMVAVTDSDEVNMIACMSAKHAGIKRTIARVRNQEYAEKDKLKFNESLGIDLTINPEMVTALEISRILLTPAALDVEDFADGRVRMLEVKIPNDSKFTNIALSQLTLPQQVLVAGILRQDRMLIPNGNDIILPHDCVFFVGEHSAIKKLEMHFPVRKSKVERVMIIGAGRIGRHLALILENVGISVKVVDKDRNRCQELAEILNDGLVLCGEGTDIDLLMGEGVGESDAVICLTDDDKLNLLIALIAKHLGAPKTFVRVGRSDYTSLMEQVGVDVVLSPRVLTAGVILRQVRRSDIVSISLLEGAKAEAMEIIVASTSPVAHRKLKEAKLPRNSLIGCIVRDKKAIIPNGDTSLEPGDRVIVFALPDTVPTVVKLFENKLGSK</sequence>
<dbReference type="PANTHER" id="PTHR43833:SF5">
    <property type="entry name" value="TRK SYSTEM POTASSIUM UPTAKE PROTEIN TRKA"/>
    <property type="match status" value="1"/>
</dbReference>
<dbReference type="GO" id="GO:0015079">
    <property type="term" value="F:potassium ion transmembrane transporter activity"/>
    <property type="evidence" value="ECO:0007669"/>
    <property type="project" value="InterPro"/>
</dbReference>
<dbReference type="Pfam" id="PF02254">
    <property type="entry name" value="TrkA_N"/>
    <property type="match status" value="2"/>
</dbReference>
<reference evidence="9 10" key="1">
    <citation type="submission" date="2013-12" db="EMBL/GenBank/DDBJ databases">
        <authorList>
            <consortium name="DOE Joint Genome Institute"/>
            <person name="Smidt H."/>
            <person name="Huntemann M."/>
            <person name="Han J."/>
            <person name="Chen A."/>
            <person name="Kyrpides N."/>
            <person name="Mavromatis K."/>
            <person name="Markowitz V."/>
            <person name="Palaniappan K."/>
            <person name="Ivanova N."/>
            <person name="Schaumberg A."/>
            <person name="Pati A."/>
            <person name="Liolios K."/>
            <person name="Nordberg H.P."/>
            <person name="Cantor M.N."/>
            <person name="Hua S.X."/>
            <person name="Woyke T."/>
        </authorList>
    </citation>
    <scope>NUCLEOTIDE SEQUENCE [LARGE SCALE GENOMIC DNA]</scope>
    <source>
        <strain evidence="10">DSM 15288</strain>
    </source>
</reference>
<keyword evidence="5" id="KW-0520">NAD</keyword>
<dbReference type="InterPro" id="IPR003148">
    <property type="entry name" value="RCK_N"/>
</dbReference>
<dbReference type="KEGG" id="dmt:DESME_07800"/>
<feature type="domain" description="RCK C-terminal" evidence="8">
    <location>
        <begin position="141"/>
        <end position="222"/>
    </location>
</feature>
<dbReference type="InterPro" id="IPR036291">
    <property type="entry name" value="NAD(P)-bd_dom_sf"/>
</dbReference>
<evidence type="ECO:0000313" key="9">
    <source>
        <dbReference type="EMBL" id="AHF06986.1"/>
    </source>
</evidence>
<dbReference type="GO" id="GO:0005886">
    <property type="term" value="C:plasma membrane"/>
    <property type="evidence" value="ECO:0007669"/>
    <property type="project" value="InterPro"/>
</dbReference>
<keyword evidence="3" id="KW-0633">Potassium transport</keyword>
<dbReference type="NCBIfam" id="NF007034">
    <property type="entry name" value="PRK09496.2-1"/>
    <property type="match status" value="1"/>
</dbReference>
<evidence type="ECO:0000256" key="3">
    <source>
        <dbReference type="ARBA" id="ARBA00022538"/>
    </source>
</evidence>
<keyword evidence="10" id="KW-1185">Reference proteome</keyword>
<accession>W0ED29</accession>
<dbReference type="NCBIfam" id="NF007031">
    <property type="entry name" value="PRK09496.1-2"/>
    <property type="match status" value="1"/>
</dbReference>
<organism evidence="9 10">
    <name type="scientific">Desulfitobacterium metallireducens DSM 15288</name>
    <dbReference type="NCBI Taxonomy" id="871968"/>
    <lineage>
        <taxon>Bacteria</taxon>
        <taxon>Bacillati</taxon>
        <taxon>Bacillota</taxon>
        <taxon>Clostridia</taxon>
        <taxon>Eubacteriales</taxon>
        <taxon>Desulfitobacteriaceae</taxon>
        <taxon>Desulfitobacterium</taxon>
    </lineage>
</organism>
<dbReference type="Gene3D" id="3.40.50.720">
    <property type="entry name" value="NAD(P)-binding Rossmann-like Domain"/>
    <property type="match status" value="2"/>
</dbReference>
<protein>
    <recommendedName>
        <fullName evidence="1">Trk system potassium uptake protein TrkA</fullName>
    </recommendedName>
</protein>
<name>W0ED29_9FIRM</name>
<evidence type="ECO:0000259" key="8">
    <source>
        <dbReference type="PROSITE" id="PS51202"/>
    </source>
</evidence>
<keyword evidence="2" id="KW-0813">Transport</keyword>
<evidence type="ECO:0000256" key="5">
    <source>
        <dbReference type="ARBA" id="ARBA00023027"/>
    </source>
</evidence>
<dbReference type="AlphaFoldDB" id="W0ED29"/>
<dbReference type="NCBIfam" id="NF007032">
    <property type="entry name" value="PRK09496.1-4"/>
    <property type="match status" value="1"/>
</dbReference>
<dbReference type="HOGENOM" id="CLU_046525_0_1_9"/>
<dbReference type="PROSITE" id="PS51202">
    <property type="entry name" value="RCK_C"/>
    <property type="match status" value="2"/>
</dbReference>
<dbReference type="Gene3D" id="3.30.70.1450">
    <property type="entry name" value="Regulator of K+ conductance, C-terminal domain"/>
    <property type="match status" value="2"/>
</dbReference>
<evidence type="ECO:0000256" key="6">
    <source>
        <dbReference type="ARBA" id="ARBA00023065"/>
    </source>
</evidence>
<evidence type="ECO:0000313" key="10">
    <source>
        <dbReference type="Proteomes" id="UP000010847"/>
    </source>
</evidence>